<feature type="signal peptide" evidence="2">
    <location>
        <begin position="1"/>
        <end position="18"/>
    </location>
</feature>
<organism evidence="3 4">
    <name type="scientific">Ectocarpus siliculosus</name>
    <name type="common">Brown alga</name>
    <name type="synonym">Conferva siliculosa</name>
    <dbReference type="NCBI Taxonomy" id="2880"/>
    <lineage>
        <taxon>Eukaryota</taxon>
        <taxon>Sar</taxon>
        <taxon>Stramenopiles</taxon>
        <taxon>Ochrophyta</taxon>
        <taxon>PX clade</taxon>
        <taxon>Phaeophyceae</taxon>
        <taxon>Ectocarpales</taxon>
        <taxon>Ectocarpaceae</taxon>
        <taxon>Ectocarpus</taxon>
    </lineage>
</organism>
<reference evidence="3 4" key="1">
    <citation type="journal article" date="2010" name="Nature">
        <title>The Ectocarpus genome and the independent evolution of multicellularity in brown algae.</title>
        <authorList>
            <person name="Cock J.M."/>
            <person name="Sterck L."/>
            <person name="Rouze P."/>
            <person name="Scornet D."/>
            <person name="Allen A.E."/>
            <person name="Amoutzias G."/>
            <person name="Anthouard V."/>
            <person name="Artiguenave F."/>
            <person name="Aury J.M."/>
            <person name="Badger J.H."/>
            <person name="Beszteri B."/>
            <person name="Billiau K."/>
            <person name="Bonnet E."/>
            <person name="Bothwell J.H."/>
            <person name="Bowler C."/>
            <person name="Boyen C."/>
            <person name="Brownlee C."/>
            <person name="Carrano C.J."/>
            <person name="Charrier B."/>
            <person name="Cho G.Y."/>
            <person name="Coelho S.M."/>
            <person name="Collen J."/>
            <person name="Corre E."/>
            <person name="Da Silva C."/>
            <person name="Delage L."/>
            <person name="Delaroque N."/>
            <person name="Dittami S.M."/>
            <person name="Doulbeau S."/>
            <person name="Elias M."/>
            <person name="Farnham G."/>
            <person name="Gachon C.M."/>
            <person name="Gschloessl B."/>
            <person name="Heesch S."/>
            <person name="Jabbari K."/>
            <person name="Jubin C."/>
            <person name="Kawai H."/>
            <person name="Kimura K."/>
            <person name="Kloareg B."/>
            <person name="Kupper F.C."/>
            <person name="Lang D."/>
            <person name="Le Bail A."/>
            <person name="Leblanc C."/>
            <person name="Lerouge P."/>
            <person name="Lohr M."/>
            <person name="Lopez P.J."/>
            <person name="Martens C."/>
            <person name="Maumus F."/>
            <person name="Michel G."/>
            <person name="Miranda-Saavedra D."/>
            <person name="Morales J."/>
            <person name="Moreau H."/>
            <person name="Motomura T."/>
            <person name="Nagasato C."/>
            <person name="Napoli C.A."/>
            <person name="Nelson D.R."/>
            <person name="Nyvall-Collen P."/>
            <person name="Peters A.F."/>
            <person name="Pommier C."/>
            <person name="Potin P."/>
            <person name="Poulain J."/>
            <person name="Quesneville H."/>
            <person name="Read B."/>
            <person name="Rensing S.A."/>
            <person name="Ritter A."/>
            <person name="Rousvoal S."/>
            <person name="Samanta M."/>
            <person name="Samson G."/>
            <person name="Schroeder D.C."/>
            <person name="Segurens B."/>
            <person name="Strittmatter M."/>
            <person name="Tonon T."/>
            <person name="Tregear J.W."/>
            <person name="Valentin K."/>
            <person name="von Dassow P."/>
            <person name="Yamagishi T."/>
            <person name="Van de Peer Y."/>
            <person name="Wincker P."/>
        </authorList>
    </citation>
    <scope>NUCLEOTIDE SEQUENCE [LARGE SCALE GENOMIC DNA]</scope>
    <source>
        <strain evidence="4">Ec32 / CCAP1310/4</strain>
    </source>
</reference>
<proteinExistence type="predicted"/>
<feature type="compositionally biased region" description="Acidic residues" evidence="1">
    <location>
        <begin position="287"/>
        <end position="310"/>
    </location>
</feature>
<feature type="compositionally biased region" description="Low complexity" evidence="1">
    <location>
        <begin position="245"/>
        <end position="256"/>
    </location>
</feature>
<keyword evidence="2" id="KW-0732">Signal</keyword>
<evidence type="ECO:0000256" key="1">
    <source>
        <dbReference type="SAM" id="MobiDB-lite"/>
    </source>
</evidence>
<dbReference type="AlphaFoldDB" id="D7G502"/>
<dbReference type="Proteomes" id="UP000002630">
    <property type="component" value="Linkage Group LG28"/>
</dbReference>
<feature type="region of interest" description="Disordered" evidence="1">
    <location>
        <begin position="233"/>
        <end position="310"/>
    </location>
</feature>
<evidence type="ECO:0000313" key="3">
    <source>
        <dbReference type="EMBL" id="CBJ33765.1"/>
    </source>
</evidence>
<dbReference type="EMBL" id="FN649753">
    <property type="protein sequence ID" value="CBJ33765.1"/>
    <property type="molecule type" value="Genomic_DNA"/>
</dbReference>
<evidence type="ECO:0000313" key="4">
    <source>
        <dbReference type="Proteomes" id="UP000002630"/>
    </source>
</evidence>
<feature type="region of interest" description="Disordered" evidence="1">
    <location>
        <begin position="30"/>
        <end position="72"/>
    </location>
</feature>
<evidence type="ECO:0000256" key="2">
    <source>
        <dbReference type="SAM" id="SignalP"/>
    </source>
</evidence>
<feature type="compositionally biased region" description="Low complexity" evidence="1">
    <location>
        <begin position="58"/>
        <end position="72"/>
    </location>
</feature>
<accession>D7G502</accession>
<name>D7G502_ECTSI</name>
<dbReference type="OrthoDB" id="10358540at2759"/>
<keyword evidence="4" id="KW-1185">Reference proteome</keyword>
<dbReference type="InParanoid" id="D7G502"/>
<sequence>MRTCLLSAALLFLGGAQGFITSLPRLPTRDITPTPGRCRVPRLALTPPRKPNTGAGAGSAAAGGDDNGGANDVLKSTSGITRAPLRITPNFQPQEKRRPKFNVDKDVTYGAFLTEESFDIAAMAWEEFSDFLRRTVERNLNGAQFDFDTRQWSSSIRKWWSRAVEMDVQAKADLFRLYDSSVGQRDARGNQALKVDARVEDEWDSIYVDCQDVADVDFQDWSFDSSISGGVEGAATGSDVTGWRSSESSSEALPSSLRKEGGGWGASPGSASTGGSRSALMAAMDAFQEEEEAEEGEEEGTGSEGFDDEEIIDCAIRGRWTFTNNDDPGCFEADGSDAP</sequence>
<dbReference type="EMBL" id="FN648813">
    <property type="protein sequence ID" value="CBJ33765.1"/>
    <property type="molecule type" value="Genomic_DNA"/>
</dbReference>
<protein>
    <submittedName>
        <fullName evidence="3">Uncharacterized protein</fullName>
    </submittedName>
</protein>
<gene>
    <name evidence="3" type="ORF">Esi_0595_0009</name>
</gene>
<feature type="compositionally biased region" description="Low complexity" evidence="1">
    <location>
        <begin position="267"/>
        <end position="279"/>
    </location>
</feature>
<feature type="chain" id="PRO_5003095788" evidence="2">
    <location>
        <begin position="19"/>
        <end position="339"/>
    </location>
</feature>